<dbReference type="InterPro" id="IPR001628">
    <property type="entry name" value="Znf_hrmn_rcpt"/>
</dbReference>
<evidence type="ECO:0000259" key="9">
    <source>
        <dbReference type="PROSITE" id="PS51030"/>
    </source>
</evidence>
<proteinExistence type="predicted"/>
<keyword evidence="7" id="KW-0675">Receptor</keyword>
<dbReference type="STRING" id="174720.A0A0N5BHK9"/>
<dbReference type="Proteomes" id="UP000046392">
    <property type="component" value="Unplaced"/>
</dbReference>
<dbReference type="PROSITE" id="PS51030">
    <property type="entry name" value="NUCLEAR_REC_DBD_2"/>
    <property type="match status" value="1"/>
</dbReference>
<keyword evidence="1" id="KW-0479">Metal-binding</keyword>
<dbReference type="SMART" id="SM00399">
    <property type="entry name" value="ZnF_C4"/>
    <property type="match status" value="1"/>
</dbReference>
<evidence type="ECO:0000256" key="7">
    <source>
        <dbReference type="ARBA" id="ARBA00023170"/>
    </source>
</evidence>
<dbReference type="GO" id="GO:0043565">
    <property type="term" value="F:sequence-specific DNA binding"/>
    <property type="evidence" value="ECO:0007669"/>
    <property type="project" value="InterPro"/>
</dbReference>
<dbReference type="AlphaFoldDB" id="A0A0N5BHK9"/>
<keyword evidence="2" id="KW-0863">Zinc-finger</keyword>
<dbReference type="PANTHER" id="PTHR45680:SF29">
    <property type="entry name" value="NUCLEAR HORMONE RECEPTOR FAMILY"/>
    <property type="match status" value="1"/>
</dbReference>
<dbReference type="Gene3D" id="3.30.50.10">
    <property type="entry name" value="Erythroid Transcription Factor GATA-1, subunit A"/>
    <property type="match status" value="1"/>
</dbReference>
<reference evidence="11" key="1">
    <citation type="submission" date="2017-02" db="UniProtKB">
        <authorList>
            <consortium name="WormBaseParasite"/>
        </authorList>
    </citation>
    <scope>IDENTIFICATION</scope>
</reference>
<keyword evidence="5" id="KW-0238">DNA-binding</keyword>
<dbReference type="Pfam" id="PF00105">
    <property type="entry name" value="zf-C4"/>
    <property type="match status" value="1"/>
</dbReference>
<dbReference type="InterPro" id="IPR013088">
    <property type="entry name" value="Znf_NHR/GATA"/>
</dbReference>
<evidence type="ECO:0000256" key="1">
    <source>
        <dbReference type="ARBA" id="ARBA00022723"/>
    </source>
</evidence>
<keyword evidence="4" id="KW-0805">Transcription regulation</keyword>
<evidence type="ECO:0000313" key="10">
    <source>
        <dbReference type="Proteomes" id="UP000046392"/>
    </source>
</evidence>
<protein>
    <submittedName>
        <fullName evidence="11">Nuclear receptor domain-containing protein</fullName>
    </submittedName>
</protein>
<dbReference type="PRINTS" id="PR00047">
    <property type="entry name" value="STROIDFINGER"/>
</dbReference>
<dbReference type="InterPro" id="IPR051152">
    <property type="entry name" value="C.elegans_Orphan_NR"/>
</dbReference>
<evidence type="ECO:0000256" key="3">
    <source>
        <dbReference type="ARBA" id="ARBA00022833"/>
    </source>
</evidence>
<accession>A0A0N5BHK9</accession>
<evidence type="ECO:0000313" key="11">
    <source>
        <dbReference type="WBParaSite" id="SPAL_0000544700.1"/>
    </source>
</evidence>
<evidence type="ECO:0000256" key="8">
    <source>
        <dbReference type="ARBA" id="ARBA00023242"/>
    </source>
</evidence>
<keyword evidence="10" id="KW-1185">Reference proteome</keyword>
<keyword evidence="3" id="KW-0862">Zinc</keyword>
<dbReference type="GO" id="GO:0008270">
    <property type="term" value="F:zinc ion binding"/>
    <property type="evidence" value="ECO:0007669"/>
    <property type="project" value="UniProtKB-KW"/>
</dbReference>
<sequence length="104" mass="11986">MANPNSIHEENLPNSTKRKNFKLQTALCSICNGESTGIHFGAESCGSCSAFFRRSVVMGKIYSYHSIYCKSEYKWKKCRACRLQRCYEMGMIKSGKIYFLLIKY</sequence>
<evidence type="ECO:0000256" key="5">
    <source>
        <dbReference type="ARBA" id="ARBA00023125"/>
    </source>
</evidence>
<dbReference type="WBParaSite" id="SPAL_0000544700.1">
    <property type="protein sequence ID" value="SPAL_0000544700.1"/>
    <property type="gene ID" value="SPAL_0000544700"/>
</dbReference>
<dbReference type="GO" id="GO:0003700">
    <property type="term" value="F:DNA-binding transcription factor activity"/>
    <property type="evidence" value="ECO:0007669"/>
    <property type="project" value="InterPro"/>
</dbReference>
<name>A0A0N5BHK9_STREA</name>
<dbReference type="SUPFAM" id="SSF57716">
    <property type="entry name" value="Glucocorticoid receptor-like (DNA-binding domain)"/>
    <property type="match status" value="1"/>
</dbReference>
<evidence type="ECO:0000256" key="4">
    <source>
        <dbReference type="ARBA" id="ARBA00023015"/>
    </source>
</evidence>
<evidence type="ECO:0000256" key="6">
    <source>
        <dbReference type="ARBA" id="ARBA00023163"/>
    </source>
</evidence>
<keyword evidence="6" id="KW-0804">Transcription</keyword>
<organism evidence="10 11">
    <name type="scientific">Strongyloides papillosus</name>
    <name type="common">Intestinal threadworm</name>
    <dbReference type="NCBI Taxonomy" id="174720"/>
    <lineage>
        <taxon>Eukaryota</taxon>
        <taxon>Metazoa</taxon>
        <taxon>Ecdysozoa</taxon>
        <taxon>Nematoda</taxon>
        <taxon>Chromadorea</taxon>
        <taxon>Rhabditida</taxon>
        <taxon>Tylenchina</taxon>
        <taxon>Panagrolaimomorpha</taxon>
        <taxon>Strongyloidoidea</taxon>
        <taxon>Strongyloididae</taxon>
        <taxon>Strongyloides</taxon>
    </lineage>
</organism>
<feature type="domain" description="Nuclear receptor" evidence="9">
    <location>
        <begin position="25"/>
        <end position="98"/>
    </location>
</feature>
<evidence type="ECO:0000256" key="2">
    <source>
        <dbReference type="ARBA" id="ARBA00022771"/>
    </source>
</evidence>
<keyword evidence="8" id="KW-0539">Nucleus</keyword>
<dbReference type="PANTHER" id="PTHR45680">
    <property type="entry name" value="NUCLEAR HORMONE RECEPTOR FAMILY"/>
    <property type="match status" value="1"/>
</dbReference>